<proteinExistence type="predicted"/>
<dbReference type="EMBL" id="JAHRGL010000018">
    <property type="protein sequence ID" value="MBV2132684.1"/>
    <property type="molecule type" value="Genomic_DNA"/>
</dbReference>
<sequence>MKTRLAIITLSLLLVGTNIFWLYTTIDTVVTRSYIDQEIYELNGSNAQAVGMLKTSLAGKTKEEIRSMAVKFTDLEPFEKEGCLWVGWYGFKFSESGLFIDIETGTSYSEKPVCDANL</sequence>
<evidence type="ECO:0000313" key="1">
    <source>
        <dbReference type="EMBL" id="MBV2132684.1"/>
    </source>
</evidence>
<organism evidence="1 2">
    <name type="scientific">Geopseudomonas aromaticivorans</name>
    <dbReference type="NCBI Taxonomy" id="2849492"/>
    <lineage>
        <taxon>Bacteria</taxon>
        <taxon>Pseudomonadati</taxon>
        <taxon>Pseudomonadota</taxon>
        <taxon>Gammaproteobacteria</taxon>
        <taxon>Pseudomonadales</taxon>
        <taxon>Pseudomonadaceae</taxon>
        <taxon>Geopseudomonas</taxon>
    </lineage>
</organism>
<accession>A0ABS6MV52</accession>
<name>A0ABS6MV52_9GAMM</name>
<comment type="caution">
    <text evidence="1">The sequence shown here is derived from an EMBL/GenBank/DDBJ whole genome shotgun (WGS) entry which is preliminary data.</text>
</comment>
<reference evidence="1 2" key="1">
    <citation type="submission" date="2021-06" db="EMBL/GenBank/DDBJ databases">
        <title>Differences between aerobic and microaerobic xylene degrading microbial communities.</title>
        <authorList>
            <person name="Banerjee S."/>
            <person name="Tancsics A."/>
        </authorList>
    </citation>
    <scope>NUCLEOTIDE SEQUENCE [LARGE SCALE GENOMIC DNA]</scope>
    <source>
        <strain evidence="1 2">MAP12</strain>
    </source>
</reference>
<evidence type="ECO:0000313" key="2">
    <source>
        <dbReference type="Proteomes" id="UP000813068"/>
    </source>
</evidence>
<dbReference type="Proteomes" id="UP000813068">
    <property type="component" value="Unassembled WGS sequence"/>
</dbReference>
<gene>
    <name evidence="1" type="ORF">KRX52_07680</name>
</gene>
<protein>
    <submittedName>
        <fullName evidence="1">Uncharacterized protein</fullName>
    </submittedName>
</protein>
<keyword evidence="2" id="KW-1185">Reference proteome</keyword>
<dbReference type="RefSeq" id="WP_217681154.1">
    <property type="nucleotide sequence ID" value="NZ_JAHRGL010000018.1"/>
</dbReference>